<dbReference type="FunFam" id="3.30.160.60:FF:000671">
    <property type="entry name" value="Zinc finger protein 26"/>
    <property type="match status" value="1"/>
</dbReference>
<dbReference type="InterPro" id="IPR013087">
    <property type="entry name" value="Znf_C2H2_type"/>
</dbReference>
<dbReference type="SUPFAM" id="SSF57850">
    <property type="entry name" value="RING/U-box"/>
    <property type="match status" value="1"/>
</dbReference>
<feature type="domain" description="RING-type" evidence="11">
    <location>
        <begin position="6"/>
        <end position="45"/>
    </location>
</feature>
<comment type="subcellular location">
    <subcellularLocation>
        <location evidence="1">Nucleus</location>
    </subcellularLocation>
</comment>
<evidence type="ECO:0000256" key="3">
    <source>
        <dbReference type="ARBA" id="ARBA00022737"/>
    </source>
</evidence>
<dbReference type="KEGG" id="apln:108744518"/>
<evidence type="ECO:0000256" key="4">
    <source>
        <dbReference type="ARBA" id="ARBA00022771"/>
    </source>
</evidence>
<dbReference type="OrthoDB" id="6077919at2759"/>
<dbReference type="FunFam" id="3.30.160.60:FF:000425">
    <property type="entry name" value="PLAG1 like zinc finger 1"/>
    <property type="match status" value="1"/>
</dbReference>
<gene>
    <name evidence="14" type="primary">LOC108744518</name>
</gene>
<evidence type="ECO:0000256" key="8">
    <source>
        <dbReference type="ARBA" id="ARBA00023163"/>
    </source>
</evidence>
<dbReference type="GO" id="GO:0005634">
    <property type="term" value="C:nucleus"/>
    <property type="evidence" value="ECO:0007669"/>
    <property type="project" value="UniProtKB-SubCell"/>
</dbReference>
<dbReference type="InterPro" id="IPR001841">
    <property type="entry name" value="Znf_RING"/>
</dbReference>
<evidence type="ECO:0000313" key="14">
    <source>
        <dbReference type="RefSeq" id="XP_025828929.1"/>
    </source>
</evidence>
<dbReference type="PANTHER" id="PTHR24390:SF159">
    <property type="entry name" value="GROWTH FACTOR INDEPENDENT 1 TRANSCRIPTIONAL REPRESSOR"/>
    <property type="match status" value="1"/>
</dbReference>
<keyword evidence="5" id="KW-0862">Zinc</keyword>
<accession>A0A7F5R200</accession>
<dbReference type="SMART" id="SM00355">
    <property type="entry name" value="ZnF_C2H2"/>
    <property type="match status" value="7"/>
</dbReference>
<evidence type="ECO:0000259" key="12">
    <source>
        <dbReference type="PROSITE" id="PS50157"/>
    </source>
</evidence>
<dbReference type="GO" id="GO:0003700">
    <property type="term" value="F:DNA-binding transcription factor activity"/>
    <property type="evidence" value="ECO:0007669"/>
    <property type="project" value="TreeGrafter"/>
</dbReference>
<feature type="domain" description="C2H2-type" evidence="12">
    <location>
        <begin position="148"/>
        <end position="175"/>
    </location>
</feature>
<dbReference type="Proteomes" id="UP000192223">
    <property type="component" value="Unplaced"/>
</dbReference>
<dbReference type="AlphaFoldDB" id="A0A7F5R200"/>
<keyword evidence="13" id="KW-1185">Reference proteome</keyword>
<keyword evidence="9" id="KW-0539">Nucleus</keyword>
<evidence type="ECO:0000313" key="13">
    <source>
        <dbReference type="Proteomes" id="UP000192223"/>
    </source>
</evidence>
<keyword evidence="8" id="KW-0804">Transcription</keyword>
<dbReference type="InParanoid" id="A0A7F5R200"/>
<feature type="domain" description="C2H2-type" evidence="12">
    <location>
        <begin position="288"/>
        <end position="315"/>
    </location>
</feature>
<dbReference type="GO" id="GO:0006357">
    <property type="term" value="P:regulation of transcription by RNA polymerase II"/>
    <property type="evidence" value="ECO:0007669"/>
    <property type="project" value="TreeGrafter"/>
</dbReference>
<dbReference type="Gene3D" id="3.30.160.60">
    <property type="entry name" value="Classic Zinc Finger"/>
    <property type="match status" value="7"/>
</dbReference>
<organism evidence="13 14">
    <name type="scientific">Agrilus planipennis</name>
    <name type="common">Emerald ash borer</name>
    <name type="synonym">Agrilus marcopoli</name>
    <dbReference type="NCBI Taxonomy" id="224129"/>
    <lineage>
        <taxon>Eukaryota</taxon>
        <taxon>Metazoa</taxon>
        <taxon>Ecdysozoa</taxon>
        <taxon>Arthropoda</taxon>
        <taxon>Hexapoda</taxon>
        <taxon>Insecta</taxon>
        <taxon>Pterygota</taxon>
        <taxon>Neoptera</taxon>
        <taxon>Endopterygota</taxon>
        <taxon>Coleoptera</taxon>
        <taxon>Polyphaga</taxon>
        <taxon>Elateriformia</taxon>
        <taxon>Buprestoidea</taxon>
        <taxon>Buprestidae</taxon>
        <taxon>Agrilinae</taxon>
        <taxon>Agrilus</taxon>
    </lineage>
</organism>
<sequence length="350" mass="40416">MSDIECPQCKKILKDSARRLVQDSCGHKKCRLCLLADEIGCPQCSTDKCIGNNNSDSSINDIKLIKDLKIEKHQTTVITCNKFCVKNKTSNVGNSLKTNKKEVEENAQTQNEIRNKDVLIQTQSNKRKYDLFTLPSHITVIKNNGDQYKCNVCQKTFYTKYYVNNHKYCAEGTKPFSCDRCKKSFVTKSQLEAHVLVHLDVAPYPCNSCSKSFKEKSKLKRHKLTHTKSTSFMCQTCGKGFKSKDYLKIHSYIHEEEKPFKCKICNIKFSNSSNLKKHLLKHSKEKNHMCDQCGKRFKSRWSLTVHRRSHARLRVHKCSECSKAFINAKELRRHLLTHIDLKPYSCGSCE</sequence>
<evidence type="ECO:0000256" key="7">
    <source>
        <dbReference type="ARBA" id="ARBA00023125"/>
    </source>
</evidence>
<keyword evidence="2" id="KW-0479">Metal-binding</keyword>
<keyword evidence="6" id="KW-0805">Transcription regulation</keyword>
<dbReference type="Pfam" id="PF00096">
    <property type="entry name" value="zf-C2H2"/>
    <property type="match status" value="6"/>
</dbReference>
<dbReference type="PANTHER" id="PTHR24390">
    <property type="entry name" value="ZINC FINGER PROTEIN"/>
    <property type="match status" value="1"/>
</dbReference>
<dbReference type="PROSITE" id="PS50157">
    <property type="entry name" value="ZINC_FINGER_C2H2_2"/>
    <property type="match status" value="7"/>
</dbReference>
<dbReference type="PROSITE" id="PS00028">
    <property type="entry name" value="ZINC_FINGER_C2H2_1"/>
    <property type="match status" value="6"/>
</dbReference>
<proteinExistence type="predicted"/>
<feature type="domain" description="C2H2-type" evidence="12">
    <location>
        <begin position="176"/>
        <end position="203"/>
    </location>
</feature>
<evidence type="ECO:0000256" key="2">
    <source>
        <dbReference type="ARBA" id="ARBA00022723"/>
    </source>
</evidence>
<evidence type="ECO:0000256" key="6">
    <source>
        <dbReference type="ARBA" id="ARBA00023015"/>
    </source>
</evidence>
<dbReference type="GO" id="GO:0000978">
    <property type="term" value="F:RNA polymerase II cis-regulatory region sequence-specific DNA binding"/>
    <property type="evidence" value="ECO:0007669"/>
    <property type="project" value="TreeGrafter"/>
</dbReference>
<keyword evidence="7" id="KW-0238">DNA-binding</keyword>
<protein>
    <submittedName>
        <fullName evidence="14">Zinc finger protein 525-like</fullName>
    </submittedName>
</protein>
<dbReference type="RefSeq" id="XP_025828929.1">
    <property type="nucleotide sequence ID" value="XM_025973144.1"/>
</dbReference>
<dbReference type="InterPro" id="IPR036236">
    <property type="entry name" value="Znf_C2H2_sf"/>
</dbReference>
<feature type="domain" description="C2H2-type" evidence="12">
    <location>
        <begin position="232"/>
        <end position="259"/>
    </location>
</feature>
<dbReference type="GO" id="GO:0008270">
    <property type="term" value="F:zinc ion binding"/>
    <property type="evidence" value="ECO:0007669"/>
    <property type="project" value="UniProtKB-KW"/>
</dbReference>
<evidence type="ECO:0000256" key="5">
    <source>
        <dbReference type="ARBA" id="ARBA00022833"/>
    </source>
</evidence>
<evidence type="ECO:0000259" key="11">
    <source>
        <dbReference type="PROSITE" id="PS50089"/>
    </source>
</evidence>
<evidence type="ECO:0000256" key="1">
    <source>
        <dbReference type="ARBA" id="ARBA00004123"/>
    </source>
</evidence>
<dbReference type="FunFam" id="3.30.160.60:FF:000030">
    <property type="entry name" value="Zinc finger protein 628"/>
    <property type="match status" value="1"/>
</dbReference>
<dbReference type="SUPFAM" id="SSF57667">
    <property type="entry name" value="beta-beta-alpha zinc fingers"/>
    <property type="match status" value="4"/>
</dbReference>
<keyword evidence="4 10" id="KW-0863">Zinc-finger</keyword>
<dbReference type="PROSITE" id="PS50089">
    <property type="entry name" value="ZF_RING_2"/>
    <property type="match status" value="1"/>
</dbReference>
<feature type="non-terminal residue" evidence="14">
    <location>
        <position position="350"/>
    </location>
</feature>
<dbReference type="FunFam" id="3.30.160.60:FF:000100">
    <property type="entry name" value="Zinc finger 45-like"/>
    <property type="match status" value="1"/>
</dbReference>
<dbReference type="FunFam" id="3.30.160.60:FF:000621">
    <property type="entry name" value="FLT3-interacting zinc finger 1"/>
    <property type="match status" value="1"/>
</dbReference>
<feature type="domain" description="C2H2-type" evidence="12">
    <location>
        <begin position="204"/>
        <end position="231"/>
    </location>
</feature>
<evidence type="ECO:0000256" key="9">
    <source>
        <dbReference type="ARBA" id="ARBA00023242"/>
    </source>
</evidence>
<name>A0A7F5R200_AGRPL</name>
<feature type="domain" description="C2H2-type" evidence="12">
    <location>
        <begin position="260"/>
        <end position="287"/>
    </location>
</feature>
<feature type="domain" description="C2H2-type" evidence="12">
    <location>
        <begin position="316"/>
        <end position="343"/>
    </location>
</feature>
<reference evidence="14" key="1">
    <citation type="submission" date="2025-08" db="UniProtKB">
        <authorList>
            <consortium name="RefSeq"/>
        </authorList>
    </citation>
    <scope>IDENTIFICATION</scope>
    <source>
        <tissue evidence="14">Entire body</tissue>
    </source>
</reference>
<dbReference type="GeneID" id="108744518"/>
<evidence type="ECO:0000256" key="10">
    <source>
        <dbReference type="PROSITE-ProRule" id="PRU00042"/>
    </source>
</evidence>
<keyword evidence="3" id="KW-0677">Repeat</keyword>